<evidence type="ECO:0000256" key="1">
    <source>
        <dbReference type="SAM" id="MobiDB-lite"/>
    </source>
</evidence>
<dbReference type="SMART" id="SM00355">
    <property type="entry name" value="ZnF_C2H2"/>
    <property type="match status" value="2"/>
</dbReference>
<dbReference type="InterPro" id="IPR013087">
    <property type="entry name" value="Znf_C2H2_type"/>
</dbReference>
<feature type="domain" description="C2H2-type" evidence="2">
    <location>
        <begin position="465"/>
        <end position="485"/>
    </location>
</feature>
<dbReference type="PANTHER" id="PTHR12451">
    <property type="entry name" value="TRANSCRIPTION FACTOR CASTOR PROTEIN MING -RELATED"/>
    <property type="match status" value="1"/>
</dbReference>
<feature type="domain" description="C2H2-type" evidence="2">
    <location>
        <begin position="380"/>
        <end position="402"/>
    </location>
</feature>
<dbReference type="OrthoDB" id="10063916at2759"/>
<protein>
    <submittedName>
        <fullName evidence="3">Uncharacterized protein LOC108046842 isoform X1</fullName>
    </submittedName>
</protein>
<reference evidence="3" key="1">
    <citation type="submission" date="2025-08" db="UniProtKB">
        <authorList>
            <consortium name="RefSeq"/>
        </authorList>
    </citation>
    <scope>IDENTIFICATION</scope>
</reference>
<dbReference type="RefSeq" id="XP_016982248.1">
    <property type="nucleotide sequence ID" value="XM_017126759.1"/>
</dbReference>
<organism evidence="3">
    <name type="scientific">Drosophila rhopaloa</name>
    <name type="common">Fruit fly</name>
    <dbReference type="NCBI Taxonomy" id="1041015"/>
    <lineage>
        <taxon>Eukaryota</taxon>
        <taxon>Metazoa</taxon>
        <taxon>Ecdysozoa</taxon>
        <taxon>Arthropoda</taxon>
        <taxon>Hexapoda</taxon>
        <taxon>Insecta</taxon>
        <taxon>Pterygota</taxon>
        <taxon>Neoptera</taxon>
        <taxon>Endopterygota</taxon>
        <taxon>Diptera</taxon>
        <taxon>Brachycera</taxon>
        <taxon>Muscomorpha</taxon>
        <taxon>Ephydroidea</taxon>
        <taxon>Drosophilidae</taxon>
        <taxon>Drosophila</taxon>
        <taxon>Sophophora</taxon>
    </lineage>
</organism>
<dbReference type="RefSeq" id="XP_016982248.2">
    <property type="nucleotide sequence ID" value="XM_017126759.2"/>
</dbReference>
<feature type="compositionally biased region" description="Polar residues" evidence="1">
    <location>
        <begin position="170"/>
        <end position="179"/>
    </location>
</feature>
<dbReference type="PROSITE" id="PS00028">
    <property type="entry name" value="ZINC_FINGER_C2H2_1"/>
    <property type="match status" value="2"/>
</dbReference>
<proteinExistence type="predicted"/>
<dbReference type="GO" id="GO:0000981">
    <property type="term" value="F:DNA-binding transcription factor activity, RNA polymerase II-specific"/>
    <property type="evidence" value="ECO:0007669"/>
    <property type="project" value="TreeGrafter"/>
</dbReference>
<dbReference type="GO" id="GO:0000977">
    <property type="term" value="F:RNA polymerase II transcription regulatory region sequence-specific DNA binding"/>
    <property type="evidence" value="ECO:0007669"/>
    <property type="project" value="TreeGrafter"/>
</dbReference>
<dbReference type="GO" id="GO:0045664">
    <property type="term" value="P:regulation of neuron differentiation"/>
    <property type="evidence" value="ECO:0007669"/>
    <property type="project" value="TreeGrafter"/>
</dbReference>
<feature type="compositionally biased region" description="Basic and acidic residues" evidence="1">
    <location>
        <begin position="86"/>
        <end position="100"/>
    </location>
</feature>
<dbReference type="GeneID" id="108046842"/>
<evidence type="ECO:0000259" key="2">
    <source>
        <dbReference type="PROSITE" id="PS00028"/>
    </source>
</evidence>
<dbReference type="GO" id="GO:0045944">
    <property type="term" value="P:positive regulation of transcription by RNA polymerase II"/>
    <property type="evidence" value="ECO:0007669"/>
    <property type="project" value="TreeGrafter"/>
</dbReference>
<feature type="compositionally biased region" description="Polar residues" evidence="1">
    <location>
        <begin position="146"/>
        <end position="163"/>
    </location>
</feature>
<feature type="region of interest" description="Disordered" evidence="1">
    <location>
        <begin position="1"/>
        <end position="41"/>
    </location>
</feature>
<evidence type="ECO:0000313" key="3">
    <source>
        <dbReference type="RefSeq" id="XP_016982248.1"/>
    </source>
</evidence>
<gene>
    <name evidence="3" type="primary">LOC108046842</name>
</gene>
<feature type="region of interest" description="Disordered" evidence="1">
    <location>
        <begin position="199"/>
        <end position="235"/>
    </location>
</feature>
<sequence>MESSSSSGAVVEMESSSSGDHGQPTQITSIDGFFNRKRGRPPKNRFVEVYKSAQHSPQAIFTSFKLERSDHHSVQGTPVPSGSHVDNAEDRLSLADHDGSATDLRASRNRKRGRVWAPSSIPPSIPSSELSSKRSSIHVPHLAARSETQSRSSRNESLAQPSLQPLEPTETGTSKNLSSRALDKVSVVRAAGTFYPENASSASHREVPEAAGSRFLSGQESADLEVDQPEDLSMRPSLPEATATAAEVAPALNMNLLQFKQLIDLYQRQVLLPSFLAAATQPMALPGSGSGSGTGSISGPLLDMRILLENAAHQKLLLLNAAANATASVVATSTVDSGQRNTVKRIRDHDIPTGYLKFRFNEDCGFERCGYRNHQSHFHCNRRDCHYSFCDKTRFVQHTARHERMDTLMGDDFHQFRANMQCGVANCSYSASGGGATESTQQNRMDATESGLSGAASRKTSHFHCRKCDYVCTDSNKVVAHRRLHLRQDYVRSAGFRKVGGNEPCDSPGCSYALRHTHYHCVTCDGGVLSRAQLAAHKHRTLLPKQEADTTPTP</sequence>
<dbReference type="InterPro" id="IPR040373">
    <property type="entry name" value="CASZ1"/>
</dbReference>
<feature type="compositionally biased region" description="Polar residues" evidence="1">
    <location>
        <begin position="1"/>
        <end position="29"/>
    </location>
</feature>
<name>A0A6P4F4F8_DRORH</name>
<feature type="region of interest" description="Disordered" evidence="1">
    <location>
        <begin position="65"/>
        <end position="179"/>
    </location>
</feature>
<dbReference type="GO" id="GO:0005634">
    <property type="term" value="C:nucleus"/>
    <property type="evidence" value="ECO:0007669"/>
    <property type="project" value="TreeGrafter"/>
</dbReference>
<dbReference type="AlphaFoldDB" id="A0A6P4F4F8"/>
<dbReference type="PANTHER" id="PTHR12451:SF0">
    <property type="entry name" value="ZINC FINGER PROTEIN CASTOR HOMOLOG 1"/>
    <property type="match status" value="1"/>
</dbReference>
<accession>A0A6P4F4F8</accession>